<feature type="compositionally biased region" description="Basic residues" evidence="1">
    <location>
        <begin position="50"/>
        <end position="64"/>
    </location>
</feature>
<dbReference type="AlphaFoldDB" id="A0AAN8IED4"/>
<name>A0AAN8IED4_TRICO</name>
<gene>
    <name evidence="2" type="ORF">GCK32_007355</name>
</gene>
<dbReference type="EMBL" id="WIXE01017627">
    <property type="protein sequence ID" value="KAK5971579.1"/>
    <property type="molecule type" value="Genomic_DNA"/>
</dbReference>
<keyword evidence="3" id="KW-1185">Reference proteome</keyword>
<sequence>DTTEQYRISGFSILEPEKEPLAISRLTNLVSSNKLPRSVMRSVQAGNVSKKPKFLKRKNRRKKQKLAEVPRKS</sequence>
<feature type="non-terminal residue" evidence="2">
    <location>
        <position position="1"/>
    </location>
</feature>
<evidence type="ECO:0000313" key="2">
    <source>
        <dbReference type="EMBL" id="KAK5971579.1"/>
    </source>
</evidence>
<accession>A0AAN8IED4</accession>
<evidence type="ECO:0000313" key="3">
    <source>
        <dbReference type="Proteomes" id="UP001331761"/>
    </source>
</evidence>
<organism evidence="2 3">
    <name type="scientific">Trichostrongylus colubriformis</name>
    <name type="common">Black scour worm</name>
    <dbReference type="NCBI Taxonomy" id="6319"/>
    <lineage>
        <taxon>Eukaryota</taxon>
        <taxon>Metazoa</taxon>
        <taxon>Ecdysozoa</taxon>
        <taxon>Nematoda</taxon>
        <taxon>Chromadorea</taxon>
        <taxon>Rhabditida</taxon>
        <taxon>Rhabditina</taxon>
        <taxon>Rhabditomorpha</taxon>
        <taxon>Strongyloidea</taxon>
        <taxon>Trichostrongylidae</taxon>
        <taxon>Trichostrongylus</taxon>
    </lineage>
</organism>
<reference evidence="2 3" key="1">
    <citation type="submission" date="2019-10" db="EMBL/GenBank/DDBJ databases">
        <title>Assembly and Annotation for the nematode Trichostrongylus colubriformis.</title>
        <authorList>
            <person name="Martin J."/>
        </authorList>
    </citation>
    <scope>NUCLEOTIDE SEQUENCE [LARGE SCALE GENOMIC DNA]</scope>
    <source>
        <strain evidence="2">G859</strain>
        <tissue evidence="2">Whole worm</tissue>
    </source>
</reference>
<comment type="caution">
    <text evidence="2">The sequence shown here is derived from an EMBL/GenBank/DDBJ whole genome shotgun (WGS) entry which is preliminary data.</text>
</comment>
<proteinExistence type="predicted"/>
<evidence type="ECO:0000256" key="1">
    <source>
        <dbReference type="SAM" id="MobiDB-lite"/>
    </source>
</evidence>
<protein>
    <submittedName>
        <fullName evidence="2">Uncharacterized protein</fullName>
    </submittedName>
</protein>
<feature type="region of interest" description="Disordered" evidence="1">
    <location>
        <begin position="41"/>
        <end position="73"/>
    </location>
</feature>
<dbReference type="Proteomes" id="UP001331761">
    <property type="component" value="Unassembled WGS sequence"/>
</dbReference>